<name>A0A1Y1KA01_PHOPY</name>
<keyword evidence="3" id="KW-0732">Signal</keyword>
<accession>A0A1Y1KA01</accession>
<sequence>MFVEMWKLLLFLSLWTKDVFCLEFNFVDQKVLKSDAKEDILIPESVGLDPTGDLVEVKGIYYSNGVKPRIFVEYPRQDELLTTSNDIGSPEDVNSNENEDGNFQPWSILWYVGSFGGLIFFFLIVSCSEWCCRTRLRNRNMQRGAASPTHSELPPPAYDLFAPPSYDSLCKPSGAEKREYDVYVVPVDTLEALRTSHLEESGGDDSPPSYSNQMRQEMVPRPPTEEDKSETSNSAQT</sequence>
<dbReference type="Proteomes" id="UP000327044">
    <property type="component" value="Unassembled WGS sequence"/>
</dbReference>
<evidence type="ECO:0000256" key="3">
    <source>
        <dbReference type="SAM" id="SignalP"/>
    </source>
</evidence>
<evidence type="ECO:0000313" key="4">
    <source>
        <dbReference type="EMBL" id="JAV57291.1"/>
    </source>
</evidence>
<evidence type="ECO:0000313" key="5">
    <source>
        <dbReference type="EMBL" id="KAB0795286.1"/>
    </source>
</evidence>
<evidence type="ECO:0000256" key="2">
    <source>
        <dbReference type="SAM" id="Phobius"/>
    </source>
</evidence>
<keyword evidence="2" id="KW-0472">Membrane</keyword>
<dbReference type="InParanoid" id="A0A1Y1KA01"/>
<feature type="signal peptide" evidence="3">
    <location>
        <begin position="1"/>
        <end position="21"/>
    </location>
</feature>
<keyword evidence="2" id="KW-1133">Transmembrane helix</keyword>
<dbReference type="EMBL" id="VVIM01000008">
    <property type="protein sequence ID" value="KAB0795286.1"/>
    <property type="molecule type" value="Genomic_DNA"/>
</dbReference>
<reference evidence="5 6" key="2">
    <citation type="journal article" date="2018" name="Elife">
        <title>Firefly genomes illuminate parallel origins of bioluminescence in beetles.</title>
        <authorList>
            <person name="Fallon T.R."/>
            <person name="Lower S.E."/>
            <person name="Chang C.H."/>
            <person name="Bessho-Uehara M."/>
            <person name="Martin G.J."/>
            <person name="Bewick A.J."/>
            <person name="Behringer M."/>
            <person name="Debat H.J."/>
            <person name="Wong I."/>
            <person name="Day J.C."/>
            <person name="Suvorov A."/>
            <person name="Silva C.J."/>
            <person name="Stanger-Hall K.F."/>
            <person name="Hall D.W."/>
            <person name="Schmitz R.J."/>
            <person name="Nelson D.R."/>
            <person name="Lewis S.M."/>
            <person name="Shigenobu S."/>
            <person name="Bybee S.M."/>
            <person name="Larracuente A.M."/>
            <person name="Oba Y."/>
            <person name="Weng J.K."/>
        </authorList>
    </citation>
    <scope>NUCLEOTIDE SEQUENCE [LARGE SCALE GENOMIC DNA]</scope>
    <source>
        <strain evidence="5">1611_PpyrPB1</strain>
        <tissue evidence="5">Whole body</tissue>
    </source>
</reference>
<keyword evidence="6" id="KW-1185">Reference proteome</keyword>
<reference evidence="4" key="1">
    <citation type="journal article" date="2016" name="Sci. Rep.">
        <title>Molecular characterization of firefly nuptial gifts: a multi-omics approach sheds light on postcopulatory sexual selection.</title>
        <authorList>
            <person name="Al-Wathiqui N."/>
            <person name="Fallon T.R."/>
            <person name="South A."/>
            <person name="Weng J.K."/>
            <person name="Lewis S.M."/>
        </authorList>
    </citation>
    <scope>NUCLEOTIDE SEQUENCE</scope>
</reference>
<feature type="chain" id="PRO_5033289742" evidence="3">
    <location>
        <begin position="22"/>
        <end position="237"/>
    </location>
</feature>
<evidence type="ECO:0000313" key="6">
    <source>
        <dbReference type="Proteomes" id="UP000327044"/>
    </source>
</evidence>
<feature type="region of interest" description="Disordered" evidence="1">
    <location>
        <begin position="194"/>
        <end position="237"/>
    </location>
</feature>
<dbReference type="OrthoDB" id="8069116at2759"/>
<gene>
    <name evidence="5" type="ORF">PPYR_12125</name>
</gene>
<protein>
    <submittedName>
        <fullName evidence="4">Uncharacterized protein</fullName>
    </submittedName>
</protein>
<keyword evidence="2" id="KW-0812">Transmembrane</keyword>
<dbReference type="AlphaFoldDB" id="A0A1Y1KA01"/>
<feature type="transmembrane region" description="Helical" evidence="2">
    <location>
        <begin position="108"/>
        <end position="132"/>
    </location>
</feature>
<evidence type="ECO:0000256" key="1">
    <source>
        <dbReference type="SAM" id="MobiDB-lite"/>
    </source>
</evidence>
<reference evidence="5" key="3">
    <citation type="submission" date="2019-08" db="EMBL/GenBank/DDBJ databases">
        <authorList>
            <consortium name="Photinus pyralis genome working group"/>
            <person name="Fallon T.R."/>
            <person name="Sander Lower S.E."/>
            <person name="Weng J.-K."/>
        </authorList>
    </citation>
    <scope>NUCLEOTIDE SEQUENCE</scope>
    <source>
        <strain evidence="5">1611_PpyrPB1</strain>
        <tissue evidence="5">Whole body</tissue>
    </source>
</reference>
<proteinExistence type="predicted"/>
<organism evidence="4">
    <name type="scientific">Photinus pyralis</name>
    <name type="common">Common eastern firefly</name>
    <name type="synonym">Lampyris pyralis</name>
    <dbReference type="NCBI Taxonomy" id="7054"/>
    <lineage>
        <taxon>Eukaryota</taxon>
        <taxon>Metazoa</taxon>
        <taxon>Ecdysozoa</taxon>
        <taxon>Arthropoda</taxon>
        <taxon>Hexapoda</taxon>
        <taxon>Insecta</taxon>
        <taxon>Pterygota</taxon>
        <taxon>Neoptera</taxon>
        <taxon>Endopterygota</taxon>
        <taxon>Coleoptera</taxon>
        <taxon>Polyphaga</taxon>
        <taxon>Elateriformia</taxon>
        <taxon>Elateroidea</taxon>
        <taxon>Lampyridae</taxon>
        <taxon>Lampyrinae</taxon>
        <taxon>Photinus</taxon>
    </lineage>
</organism>
<dbReference type="EMBL" id="GEZM01090315">
    <property type="protein sequence ID" value="JAV57291.1"/>
    <property type="molecule type" value="Transcribed_RNA"/>
</dbReference>